<protein>
    <submittedName>
        <fullName evidence="1">Uncharacterized protein</fullName>
    </submittedName>
</protein>
<organism evidence="1 2">
    <name type="scientific">Actinocorallia libanotica</name>
    <dbReference type="NCBI Taxonomy" id="46162"/>
    <lineage>
        <taxon>Bacteria</taxon>
        <taxon>Bacillati</taxon>
        <taxon>Actinomycetota</taxon>
        <taxon>Actinomycetes</taxon>
        <taxon>Streptosporangiales</taxon>
        <taxon>Thermomonosporaceae</taxon>
        <taxon>Actinocorallia</taxon>
    </lineage>
</organism>
<dbReference type="Proteomes" id="UP001500665">
    <property type="component" value="Unassembled WGS sequence"/>
</dbReference>
<accession>A0ABP4CIU5</accession>
<sequence length="414" mass="44356">MDSEIQWISDDEGLLLTGDSVAVKKLLLSEGLWSSSLDLTQRLKPFLGIGTTAAQAASEIAANSSLWVKLTRESAHLAKKHGLRESSKTGNLTGVVRGEAGGQIRTFVEFAKGPGSPLNPAMLSGVAGIMAQTALQQSLAEITAYLARIDAKVDDILRKLDDTVRKDMIGAGFQIQRAKTMQKHEGRVTDDSWSEVQNASGKIADVQGYALLQLQEIARKTGEQTKIGDLAETAGKAEGEVQEWLAILARGLQLQVEFDLLGLDRALYSSPEDLDARRRGLRADRQNRLESISRNTESLLACMDAAAHRANTKLLWNPTTSPAVVRSRNHVATSVHDFHELLGIESEHQPLEARGWMDAAAEAGNKALEKAGSAAAGIASSSKTLEKAGPAAVGIAAVSTTIVLRVLQNRGEKG</sequence>
<evidence type="ECO:0000313" key="2">
    <source>
        <dbReference type="Proteomes" id="UP001500665"/>
    </source>
</evidence>
<dbReference type="EMBL" id="BAAAHH010000055">
    <property type="protein sequence ID" value="GAA0968311.1"/>
    <property type="molecule type" value="Genomic_DNA"/>
</dbReference>
<comment type="caution">
    <text evidence="1">The sequence shown here is derived from an EMBL/GenBank/DDBJ whole genome shotgun (WGS) entry which is preliminary data.</text>
</comment>
<dbReference type="RefSeq" id="WP_344247005.1">
    <property type="nucleotide sequence ID" value="NZ_BAAAHH010000055.1"/>
</dbReference>
<name>A0ABP4CIU5_9ACTN</name>
<evidence type="ECO:0000313" key="1">
    <source>
        <dbReference type="EMBL" id="GAA0968311.1"/>
    </source>
</evidence>
<reference evidence="2" key="1">
    <citation type="journal article" date="2019" name="Int. J. Syst. Evol. Microbiol.">
        <title>The Global Catalogue of Microorganisms (GCM) 10K type strain sequencing project: providing services to taxonomists for standard genome sequencing and annotation.</title>
        <authorList>
            <consortium name="The Broad Institute Genomics Platform"/>
            <consortium name="The Broad Institute Genome Sequencing Center for Infectious Disease"/>
            <person name="Wu L."/>
            <person name="Ma J."/>
        </authorList>
    </citation>
    <scope>NUCLEOTIDE SEQUENCE [LARGE SCALE GENOMIC DNA]</scope>
    <source>
        <strain evidence="2">JCM 10696</strain>
    </source>
</reference>
<proteinExistence type="predicted"/>
<gene>
    <name evidence="1" type="ORF">GCM10009550_73490</name>
</gene>
<keyword evidence="2" id="KW-1185">Reference proteome</keyword>